<dbReference type="GeneID" id="20671661"/>
<dbReference type="InterPro" id="IPR024512">
    <property type="entry name" value="Ser_palmitoyltrfase_ssu-like"/>
</dbReference>
<sequence length="77" mass="9191">MAPYKPPRSKLGALLWRKRIWFETTFGASVLEPWEKTLFYTVLALVSTLFWAWVYKYLPHQLMSMALRARYYVSGEQ</sequence>
<dbReference type="GO" id="GO:0005789">
    <property type="term" value="C:endoplasmic reticulum membrane"/>
    <property type="evidence" value="ECO:0007669"/>
    <property type="project" value="UniProtKB-SubCell"/>
</dbReference>
<dbReference type="InParanoid" id="W4JPR5"/>
<evidence type="ECO:0000313" key="7">
    <source>
        <dbReference type="EMBL" id="ETW75459.1"/>
    </source>
</evidence>
<proteinExistence type="predicted"/>
<comment type="subcellular location">
    <subcellularLocation>
        <location evidence="1">Endoplasmic reticulum membrane</location>
        <topology evidence="1">Multi-pass membrane protein</topology>
    </subcellularLocation>
</comment>
<dbReference type="EMBL" id="KI925466">
    <property type="protein sequence ID" value="ETW75459.1"/>
    <property type="molecule type" value="Genomic_DNA"/>
</dbReference>
<dbReference type="Pfam" id="PF11779">
    <property type="entry name" value="SPT_ssu-like"/>
    <property type="match status" value="1"/>
</dbReference>
<dbReference type="RefSeq" id="XP_009552874.1">
    <property type="nucleotide sequence ID" value="XM_009554579.1"/>
</dbReference>
<feature type="transmembrane region" description="Helical" evidence="6">
    <location>
        <begin position="38"/>
        <end position="58"/>
    </location>
</feature>
<organism evidence="7 8">
    <name type="scientific">Heterobasidion irregulare (strain TC 32-1)</name>
    <dbReference type="NCBI Taxonomy" id="747525"/>
    <lineage>
        <taxon>Eukaryota</taxon>
        <taxon>Fungi</taxon>
        <taxon>Dikarya</taxon>
        <taxon>Basidiomycota</taxon>
        <taxon>Agaricomycotina</taxon>
        <taxon>Agaricomycetes</taxon>
        <taxon>Russulales</taxon>
        <taxon>Bondarzewiaceae</taxon>
        <taxon>Heterobasidion</taxon>
        <taxon>Heterobasidion annosum species complex</taxon>
    </lineage>
</organism>
<evidence type="ECO:0000256" key="2">
    <source>
        <dbReference type="ARBA" id="ARBA00022692"/>
    </source>
</evidence>
<evidence type="ECO:0000256" key="6">
    <source>
        <dbReference type="SAM" id="Phobius"/>
    </source>
</evidence>
<dbReference type="OrthoDB" id="202672at2759"/>
<name>W4JPR5_HETIT</name>
<evidence type="ECO:0000256" key="5">
    <source>
        <dbReference type="ARBA" id="ARBA00023136"/>
    </source>
</evidence>
<dbReference type="AlphaFoldDB" id="W4JPR5"/>
<keyword evidence="5 6" id="KW-0472">Membrane</keyword>
<keyword evidence="3" id="KW-0256">Endoplasmic reticulum</keyword>
<evidence type="ECO:0000256" key="3">
    <source>
        <dbReference type="ARBA" id="ARBA00022824"/>
    </source>
</evidence>
<keyword evidence="8" id="KW-1185">Reference proteome</keyword>
<evidence type="ECO:0000256" key="4">
    <source>
        <dbReference type="ARBA" id="ARBA00022989"/>
    </source>
</evidence>
<keyword evidence="2 6" id="KW-0812">Transmembrane</keyword>
<protein>
    <submittedName>
        <fullName evidence="7">Uncharacterized protein</fullName>
    </submittedName>
</protein>
<reference evidence="7 8" key="1">
    <citation type="journal article" date="2012" name="New Phytol.">
        <title>Insight into trade-off between wood decay and parasitism from the genome of a fungal forest pathogen.</title>
        <authorList>
            <person name="Olson A."/>
            <person name="Aerts A."/>
            <person name="Asiegbu F."/>
            <person name="Belbahri L."/>
            <person name="Bouzid O."/>
            <person name="Broberg A."/>
            <person name="Canback B."/>
            <person name="Coutinho P.M."/>
            <person name="Cullen D."/>
            <person name="Dalman K."/>
            <person name="Deflorio G."/>
            <person name="van Diepen L.T."/>
            <person name="Dunand C."/>
            <person name="Duplessis S."/>
            <person name="Durling M."/>
            <person name="Gonthier P."/>
            <person name="Grimwood J."/>
            <person name="Fossdal C.G."/>
            <person name="Hansson D."/>
            <person name="Henrissat B."/>
            <person name="Hietala A."/>
            <person name="Himmelstrand K."/>
            <person name="Hoffmeister D."/>
            <person name="Hogberg N."/>
            <person name="James T.Y."/>
            <person name="Karlsson M."/>
            <person name="Kohler A."/>
            <person name="Kues U."/>
            <person name="Lee Y.H."/>
            <person name="Lin Y.C."/>
            <person name="Lind M."/>
            <person name="Lindquist E."/>
            <person name="Lombard V."/>
            <person name="Lucas S."/>
            <person name="Lunden K."/>
            <person name="Morin E."/>
            <person name="Murat C."/>
            <person name="Park J."/>
            <person name="Raffaello T."/>
            <person name="Rouze P."/>
            <person name="Salamov A."/>
            <person name="Schmutz J."/>
            <person name="Solheim H."/>
            <person name="Stahlberg J."/>
            <person name="Velez H."/>
            <person name="de Vries R.P."/>
            <person name="Wiebenga A."/>
            <person name="Woodward S."/>
            <person name="Yakovlev I."/>
            <person name="Garbelotto M."/>
            <person name="Martin F."/>
            <person name="Grigoriev I.V."/>
            <person name="Stenlid J."/>
        </authorList>
    </citation>
    <scope>NUCLEOTIDE SEQUENCE [LARGE SCALE GENOMIC DNA]</scope>
    <source>
        <strain evidence="7 8">TC 32-1</strain>
    </source>
</reference>
<dbReference type="HOGENOM" id="CLU_122021_2_2_1"/>
<evidence type="ECO:0000256" key="1">
    <source>
        <dbReference type="ARBA" id="ARBA00004477"/>
    </source>
</evidence>
<keyword evidence="4 6" id="KW-1133">Transmembrane helix</keyword>
<dbReference type="eggNOG" id="ENOG502S8DA">
    <property type="taxonomic scope" value="Eukaryota"/>
</dbReference>
<gene>
    <name evidence="7" type="ORF">HETIRDRAFT_331489</name>
</gene>
<dbReference type="KEGG" id="hir:HETIRDRAFT_331489"/>
<accession>W4JPR5</accession>
<evidence type="ECO:0000313" key="8">
    <source>
        <dbReference type="Proteomes" id="UP000030671"/>
    </source>
</evidence>
<dbReference type="Proteomes" id="UP000030671">
    <property type="component" value="Unassembled WGS sequence"/>
</dbReference>